<dbReference type="EnsemblMetazoa" id="XM_038223310.1">
    <property type="protein sequence ID" value="XP_038079238.1"/>
    <property type="gene ID" value="LOC119746396"/>
</dbReference>
<evidence type="ECO:0000313" key="10">
    <source>
        <dbReference type="Proteomes" id="UP000887568"/>
    </source>
</evidence>
<dbReference type="OrthoDB" id="6435638at2759"/>
<dbReference type="AlphaFoldDB" id="A0A914BSH8"/>
<dbReference type="GO" id="GO:0004930">
    <property type="term" value="F:G protein-coupled receptor activity"/>
    <property type="evidence" value="ECO:0007669"/>
    <property type="project" value="InterPro"/>
</dbReference>
<dbReference type="GeneID" id="119746396"/>
<evidence type="ECO:0000256" key="2">
    <source>
        <dbReference type="ARBA" id="ARBA00022475"/>
    </source>
</evidence>
<feature type="transmembrane region" description="Helical" evidence="7">
    <location>
        <begin position="51"/>
        <end position="77"/>
    </location>
</feature>
<feature type="transmembrane region" description="Helical" evidence="7">
    <location>
        <begin position="89"/>
        <end position="114"/>
    </location>
</feature>
<sequence length="413" mass="46778">MATTEVGPTLVTYIYEFINETIDVLNGTTANPTFGPEGTWPPLPAHRLEDYVIRLVLYVIIFVVSTIGNVAVLVSLLHGRRRKSRVNLLIVHLTVADLIITFFNIPMDFIWILTTRWYGGDFLCRLCMYVAMIGLYASPFILIVISLDRFASIVFPLSVRQADMRCKIMLRVAWVACFVASGPQVLVHEVMSHPYYPEYTQCVDYGFSAHHPVVWNVYHWFVVCATYFFPLALIVGCYTAIVIKIFGNSTIRSYSGNNGNRMTLRRSGADTLPKARARALMMTGTIVTAFIVCWTPSCIEGATIHVNPKLAENEPPWLKQLLLALMYSNVCVDPIVYGMFTVDFRRYFPNCFDCWGRRTVWRGRKISRRSTTSSNNYPQMTYASSTRLGATTGVTANYHVIESDNRLVAEKCV</sequence>
<feature type="transmembrane region" description="Helical" evidence="7">
    <location>
        <begin position="279"/>
        <end position="297"/>
    </location>
</feature>
<dbReference type="GO" id="GO:0032870">
    <property type="term" value="P:cellular response to hormone stimulus"/>
    <property type="evidence" value="ECO:0007669"/>
    <property type="project" value="TreeGrafter"/>
</dbReference>
<dbReference type="PROSITE" id="PS50262">
    <property type="entry name" value="G_PROTEIN_RECEP_F1_2"/>
    <property type="match status" value="1"/>
</dbReference>
<feature type="domain" description="G-protein coupled receptors family 1 profile" evidence="8">
    <location>
        <begin position="68"/>
        <end position="337"/>
    </location>
</feature>
<keyword evidence="6" id="KW-0675">Receptor</keyword>
<dbReference type="GO" id="GO:0005886">
    <property type="term" value="C:plasma membrane"/>
    <property type="evidence" value="ECO:0007669"/>
    <property type="project" value="UniProtKB-SubCell"/>
</dbReference>
<keyword evidence="2" id="KW-1003">Cell membrane</keyword>
<keyword evidence="3 7" id="KW-0812">Transmembrane</keyword>
<dbReference type="GO" id="GO:0042277">
    <property type="term" value="F:peptide binding"/>
    <property type="evidence" value="ECO:0007669"/>
    <property type="project" value="TreeGrafter"/>
</dbReference>
<organism evidence="9 10">
    <name type="scientific">Patiria miniata</name>
    <name type="common">Bat star</name>
    <name type="synonym">Asterina miniata</name>
    <dbReference type="NCBI Taxonomy" id="46514"/>
    <lineage>
        <taxon>Eukaryota</taxon>
        <taxon>Metazoa</taxon>
        <taxon>Echinodermata</taxon>
        <taxon>Eleutherozoa</taxon>
        <taxon>Asterozoa</taxon>
        <taxon>Asteroidea</taxon>
        <taxon>Valvatacea</taxon>
        <taxon>Valvatida</taxon>
        <taxon>Asterinidae</taxon>
        <taxon>Patiria</taxon>
    </lineage>
</organism>
<keyword evidence="4 7" id="KW-1133">Transmembrane helix</keyword>
<dbReference type="OMA" id="THSFRAD"/>
<proteinExistence type="predicted"/>
<keyword evidence="5 7" id="KW-0472">Membrane</keyword>
<name>A0A914BSH8_PATMI</name>
<feature type="transmembrane region" description="Helical" evidence="7">
    <location>
        <begin position="126"/>
        <end position="147"/>
    </location>
</feature>
<comment type="subcellular location">
    <subcellularLocation>
        <location evidence="1">Cell membrane</location>
        <topology evidence="1">Multi-pass membrane protein</topology>
    </subcellularLocation>
</comment>
<evidence type="ECO:0000256" key="6">
    <source>
        <dbReference type="ARBA" id="ARBA00023170"/>
    </source>
</evidence>
<dbReference type="PANTHER" id="PTHR24241">
    <property type="entry name" value="NEUROPEPTIDE RECEPTOR-RELATED G-PROTEIN COUPLED RECEPTOR"/>
    <property type="match status" value="1"/>
</dbReference>
<dbReference type="InterPro" id="IPR000276">
    <property type="entry name" value="GPCR_Rhodpsn"/>
</dbReference>
<dbReference type="PRINTS" id="PR00237">
    <property type="entry name" value="GPCRRHODOPSN"/>
</dbReference>
<protein>
    <recommendedName>
        <fullName evidence="8">G-protein coupled receptors family 1 profile domain-containing protein</fullName>
    </recommendedName>
</protein>
<evidence type="ECO:0000313" key="9">
    <source>
        <dbReference type="EnsemblMetazoa" id="XP_038079238.1"/>
    </source>
</evidence>
<feature type="transmembrane region" description="Helical" evidence="7">
    <location>
        <begin position="317"/>
        <end position="340"/>
    </location>
</feature>
<evidence type="ECO:0000256" key="5">
    <source>
        <dbReference type="ARBA" id="ARBA00023136"/>
    </source>
</evidence>
<evidence type="ECO:0000256" key="3">
    <source>
        <dbReference type="ARBA" id="ARBA00022692"/>
    </source>
</evidence>
<accession>A0A914BSH8</accession>
<dbReference type="SUPFAM" id="SSF81321">
    <property type="entry name" value="Family A G protein-coupled receptor-like"/>
    <property type="match status" value="1"/>
</dbReference>
<dbReference type="InterPro" id="IPR017452">
    <property type="entry name" value="GPCR_Rhodpsn_7TM"/>
</dbReference>
<evidence type="ECO:0000256" key="7">
    <source>
        <dbReference type="SAM" id="Phobius"/>
    </source>
</evidence>
<feature type="transmembrane region" description="Helical" evidence="7">
    <location>
        <begin position="217"/>
        <end position="243"/>
    </location>
</feature>
<evidence type="ECO:0000259" key="8">
    <source>
        <dbReference type="PROSITE" id="PS50262"/>
    </source>
</evidence>
<dbReference type="Gene3D" id="1.20.1070.10">
    <property type="entry name" value="Rhodopsin 7-helix transmembrane proteins"/>
    <property type="match status" value="1"/>
</dbReference>
<reference evidence="9" key="1">
    <citation type="submission" date="2022-11" db="UniProtKB">
        <authorList>
            <consortium name="EnsemblMetazoa"/>
        </authorList>
    </citation>
    <scope>IDENTIFICATION</scope>
</reference>
<dbReference type="Proteomes" id="UP000887568">
    <property type="component" value="Unplaced"/>
</dbReference>
<keyword evidence="10" id="KW-1185">Reference proteome</keyword>
<evidence type="ECO:0000256" key="4">
    <source>
        <dbReference type="ARBA" id="ARBA00022989"/>
    </source>
</evidence>
<dbReference type="Pfam" id="PF00001">
    <property type="entry name" value="7tm_1"/>
    <property type="match status" value="1"/>
</dbReference>
<feature type="transmembrane region" description="Helical" evidence="7">
    <location>
        <begin position="168"/>
        <end position="187"/>
    </location>
</feature>
<evidence type="ECO:0000256" key="1">
    <source>
        <dbReference type="ARBA" id="ARBA00004651"/>
    </source>
</evidence>
<dbReference type="RefSeq" id="XP_038079238.1">
    <property type="nucleotide sequence ID" value="XM_038223310.1"/>
</dbReference>
<dbReference type="PANTHER" id="PTHR24241:SF59">
    <property type="entry name" value="ADIPOKINETIC HORMONE RECEPTOR, ISOFORM C"/>
    <property type="match status" value="1"/>
</dbReference>